<dbReference type="GO" id="GO:0003677">
    <property type="term" value="F:DNA binding"/>
    <property type="evidence" value="ECO:0007669"/>
    <property type="project" value="InterPro"/>
</dbReference>
<name>A0A168PPD6_9CLOT</name>
<dbReference type="OrthoDB" id="2986817at2"/>
<evidence type="ECO:0000313" key="3">
    <source>
        <dbReference type="EMBL" id="OAA87995.1"/>
    </source>
</evidence>
<evidence type="ECO:0000259" key="2">
    <source>
        <dbReference type="PROSITE" id="PS50943"/>
    </source>
</evidence>
<dbReference type="CDD" id="cd00093">
    <property type="entry name" value="HTH_XRE"/>
    <property type="match status" value="1"/>
</dbReference>
<dbReference type="SUPFAM" id="SSF47413">
    <property type="entry name" value="lambda repressor-like DNA-binding domains"/>
    <property type="match status" value="1"/>
</dbReference>
<dbReference type="InterPro" id="IPR011990">
    <property type="entry name" value="TPR-like_helical_dom_sf"/>
</dbReference>
<evidence type="ECO:0000256" key="1">
    <source>
        <dbReference type="PROSITE-ProRule" id="PRU00339"/>
    </source>
</evidence>
<gene>
    <name evidence="3" type="ORF">WY13_01860</name>
</gene>
<dbReference type="EMBL" id="LITT01000018">
    <property type="protein sequence ID" value="OAA87995.1"/>
    <property type="molecule type" value="Genomic_DNA"/>
</dbReference>
<proteinExistence type="predicted"/>
<reference evidence="3 4" key="1">
    <citation type="journal article" date="2015" name="Biotechnol. Bioeng.">
        <title>Genome sequence and phenotypic characterization of Caulobacter segnis.</title>
        <authorList>
            <person name="Patel S."/>
            <person name="Fletcher B."/>
            <person name="Scott D.C."/>
            <person name="Ely B."/>
        </authorList>
    </citation>
    <scope>NUCLEOTIDE SEQUENCE [LARGE SCALE GENOMIC DNA]</scope>
    <source>
        <strain evidence="3 4">ERI-2</strain>
    </source>
</reference>
<feature type="repeat" description="TPR" evidence="1">
    <location>
        <begin position="384"/>
        <end position="417"/>
    </location>
</feature>
<dbReference type="AlphaFoldDB" id="A0A168PPD6"/>
<evidence type="ECO:0000313" key="4">
    <source>
        <dbReference type="Proteomes" id="UP000077407"/>
    </source>
</evidence>
<dbReference type="SMART" id="SM00028">
    <property type="entry name" value="TPR"/>
    <property type="match status" value="3"/>
</dbReference>
<dbReference type="PATRIC" id="fig|1538.10.peg.2302"/>
<dbReference type="Gene3D" id="1.10.260.40">
    <property type="entry name" value="lambda repressor-like DNA-binding domains"/>
    <property type="match status" value="1"/>
</dbReference>
<dbReference type="InterPro" id="IPR019734">
    <property type="entry name" value="TPR_rpt"/>
</dbReference>
<organism evidence="3 4">
    <name type="scientific">Clostridium ljungdahlii</name>
    <dbReference type="NCBI Taxonomy" id="1538"/>
    <lineage>
        <taxon>Bacteria</taxon>
        <taxon>Bacillati</taxon>
        <taxon>Bacillota</taxon>
        <taxon>Clostridia</taxon>
        <taxon>Eubacteriales</taxon>
        <taxon>Clostridiaceae</taxon>
        <taxon>Clostridium</taxon>
    </lineage>
</organism>
<protein>
    <submittedName>
        <fullName evidence="3">Helix-turn-helix domain protein</fullName>
    </submittedName>
</protein>
<dbReference type="InterPro" id="IPR010982">
    <property type="entry name" value="Lambda_DNA-bd_dom_sf"/>
</dbReference>
<keyword evidence="1" id="KW-0802">TPR repeat</keyword>
<dbReference type="Gene3D" id="1.25.40.10">
    <property type="entry name" value="Tetratricopeptide repeat domain"/>
    <property type="match status" value="2"/>
</dbReference>
<comment type="caution">
    <text evidence="3">The sequence shown here is derived from an EMBL/GenBank/DDBJ whole genome shotgun (WGS) entry which is preliminary data.</text>
</comment>
<sequence>MEILSTGEKVKRARIYKGYTLKELCNSKISISKMSCIENDKIKPEDWILEFLSDKLEVSFEYLKLDIKNQIIENIDDIEKKQDRKSYEKNLVYNFKFAERYGYDNICFRIMHLLFNYYLEKSELEKLHSIIVKYYEYLQRNFSKEKAILYYMDVGKYFFKAKEFLQAINYYDNVLVIAAETGSNELILKITYNKITCFIALNDYEKAYELSDGITKLIDMVDGDIKKAKVYHVLAILSLKNDTEKFKVYEKKANEFYKDNLKDKSISMVEYAEAMFTLNMSEKAVFYINEALNMYPKEYAVEFADFVIKIVGILIKNQIWDRAEGICDIALDCSIKLNDIVLIERAYYYKALVFIKKGQLAEGEMYMNLSLDALSKFETNTCIYERYMEIGCMYYDMKKVQEALKYFNIAIDLKQKYNFL</sequence>
<dbReference type="Proteomes" id="UP000077407">
    <property type="component" value="Unassembled WGS sequence"/>
</dbReference>
<dbReference type="PROSITE" id="PS50943">
    <property type="entry name" value="HTH_CROC1"/>
    <property type="match status" value="1"/>
</dbReference>
<accession>A0A168PPD6</accession>
<dbReference type="InterPro" id="IPR001387">
    <property type="entry name" value="Cro/C1-type_HTH"/>
</dbReference>
<feature type="domain" description="HTH cro/C1-type" evidence="2">
    <location>
        <begin position="10"/>
        <end position="63"/>
    </location>
</feature>
<dbReference type="PROSITE" id="PS50005">
    <property type="entry name" value="TPR"/>
    <property type="match status" value="1"/>
</dbReference>
<dbReference type="RefSeq" id="WP_063555348.1">
    <property type="nucleotide sequence ID" value="NZ_LITT01000018.1"/>
</dbReference>
<dbReference type="SUPFAM" id="SSF48452">
    <property type="entry name" value="TPR-like"/>
    <property type="match status" value="1"/>
</dbReference>